<dbReference type="Proteomes" id="UP000037251">
    <property type="component" value="Unassembled WGS sequence"/>
</dbReference>
<dbReference type="OrthoDB" id="3369896at2"/>
<reference evidence="3" key="1">
    <citation type="submission" date="2015-07" db="EMBL/GenBank/DDBJ databases">
        <authorList>
            <person name="Ju K.-S."/>
            <person name="Doroghazi J.R."/>
            <person name="Metcalf W.W."/>
        </authorList>
    </citation>
    <scope>NUCLEOTIDE SEQUENCE [LARGE SCALE GENOMIC DNA]</scope>
    <source>
        <strain evidence="3">NRRL 2290</strain>
    </source>
</reference>
<dbReference type="RefSeq" id="WP_030039744.1">
    <property type="nucleotide sequence ID" value="NZ_KL575593.1"/>
</dbReference>
<dbReference type="SUPFAM" id="SSF89392">
    <property type="entry name" value="Prokaryotic lipoproteins and lipoprotein localization factors"/>
    <property type="match status" value="1"/>
</dbReference>
<evidence type="ECO:0000256" key="1">
    <source>
        <dbReference type="SAM" id="SignalP"/>
    </source>
</evidence>
<keyword evidence="2" id="KW-0449">Lipoprotein</keyword>
<keyword evidence="3" id="KW-1185">Reference proteome</keyword>
<evidence type="ECO:0000313" key="2">
    <source>
        <dbReference type="EMBL" id="KOG31266.1"/>
    </source>
</evidence>
<protein>
    <submittedName>
        <fullName evidence="2">Lipoprotein</fullName>
    </submittedName>
</protein>
<feature type="signal peptide" evidence="1">
    <location>
        <begin position="1"/>
        <end position="31"/>
    </location>
</feature>
<sequence>MSCTRGLRVAVSAAVAAVLTALTACTSSESATDRDEDRGPSSEFLPALRSAERSTDRAGSARVRATTVTGTELAVESDGALDWRDDLTGTLTITYTGGTTAEAMRGLGVTSMEARYLSDAYYARMGDAFAAKAGGKHWLKYRYKDLADLGGGGATFADQMRNTTPNQSVKLLLDCEDVRRVGVETVGGQRATHYSGTVEVSDVGDRELRTQLQQAGVTTQTVDIWVDSRDLLVKKVEKGRMTTGELTQTAYYSDYGVPVSVRRPPAEDTKDFTELLATRESQTP</sequence>
<dbReference type="EMBL" id="LGUS01000198">
    <property type="protein sequence ID" value="KOG31266.1"/>
    <property type="molecule type" value="Genomic_DNA"/>
</dbReference>
<dbReference type="Gene3D" id="2.50.20.20">
    <property type="match status" value="1"/>
</dbReference>
<name>A0A0L8KZL5_9ACTN</name>
<proteinExistence type="predicted"/>
<comment type="caution">
    <text evidence="2">The sequence shown here is derived from an EMBL/GenBank/DDBJ whole genome shotgun (WGS) entry which is preliminary data.</text>
</comment>
<feature type="chain" id="PRO_5044366981" evidence="1">
    <location>
        <begin position="32"/>
        <end position="284"/>
    </location>
</feature>
<dbReference type="InterPro" id="IPR029046">
    <property type="entry name" value="LolA/LolB/LppX"/>
</dbReference>
<keyword evidence="1" id="KW-0732">Signal</keyword>
<evidence type="ECO:0000313" key="3">
    <source>
        <dbReference type="Proteomes" id="UP000037251"/>
    </source>
</evidence>
<gene>
    <name evidence="2" type="ORF">ADK37_31525</name>
</gene>
<dbReference type="PATRIC" id="fig|67356.5.peg.6749"/>
<dbReference type="PROSITE" id="PS51257">
    <property type="entry name" value="PROKAR_LIPOPROTEIN"/>
    <property type="match status" value="1"/>
</dbReference>
<organism evidence="2 3">
    <name type="scientific">Streptomyces resistomycificus</name>
    <dbReference type="NCBI Taxonomy" id="67356"/>
    <lineage>
        <taxon>Bacteria</taxon>
        <taxon>Bacillati</taxon>
        <taxon>Actinomycetota</taxon>
        <taxon>Actinomycetes</taxon>
        <taxon>Kitasatosporales</taxon>
        <taxon>Streptomycetaceae</taxon>
        <taxon>Streptomyces</taxon>
        <taxon>Streptomyces aurantiacus group</taxon>
    </lineage>
</organism>
<dbReference type="eggNOG" id="ENOG50333DA">
    <property type="taxonomic scope" value="Bacteria"/>
</dbReference>
<dbReference type="STRING" id="67356.AQJ84_31485"/>
<dbReference type="AlphaFoldDB" id="A0A0L8KZL5"/>
<accession>A0A0L8KZL5</accession>